<protein>
    <submittedName>
        <fullName evidence="1">Uncharacterized protein</fullName>
    </submittedName>
</protein>
<dbReference type="KEGG" id="rsin:B6N60_01694"/>
<accession>A0A975T7V0</accession>
<proteinExistence type="predicted"/>
<evidence type="ECO:0000313" key="2">
    <source>
        <dbReference type="Proteomes" id="UP000683511"/>
    </source>
</evidence>
<dbReference type="AlphaFoldDB" id="A0A975T7V0"/>
<evidence type="ECO:0000313" key="1">
    <source>
        <dbReference type="EMBL" id="QXE23006.1"/>
    </source>
</evidence>
<dbReference type="Proteomes" id="UP000683511">
    <property type="component" value="Chromosome"/>
</dbReference>
<sequence>MSSACSKGLVAIAEDAKDFAGSDFSGGSLAVMGGLIAAKLFIGKDCLLPPVTVVCLVSLQATMKTARLPETKKRAVRDKKD</sequence>
<reference evidence="1" key="1">
    <citation type="submission" date="2017-04" db="EMBL/GenBank/DDBJ databases">
        <title>Genome deletions in a multicellular cyanobacterial endosymbiont for morphological adaptation in marine diatoms.</title>
        <authorList>
            <person name="Wang Y."/>
            <person name="Gao H."/>
            <person name="Li R."/>
            <person name="Xu X."/>
        </authorList>
    </citation>
    <scope>NUCLEOTIDE SEQUENCE</scope>
    <source>
        <strain evidence="1">FACHB 800</strain>
    </source>
</reference>
<dbReference type="EMBL" id="CP021056">
    <property type="protein sequence ID" value="QXE23006.1"/>
    <property type="molecule type" value="Genomic_DNA"/>
</dbReference>
<name>A0A975T7V0_9NOST</name>
<gene>
    <name evidence="1" type="ORF">B6N60_01694</name>
</gene>
<organism evidence="1 2">
    <name type="scientific">Richelia sinica FACHB-800</name>
    <dbReference type="NCBI Taxonomy" id="1357546"/>
    <lineage>
        <taxon>Bacteria</taxon>
        <taxon>Bacillati</taxon>
        <taxon>Cyanobacteriota</taxon>
        <taxon>Cyanophyceae</taxon>
        <taxon>Nostocales</taxon>
        <taxon>Nostocaceae</taxon>
        <taxon>Richelia</taxon>
    </lineage>
</organism>
<keyword evidence="2" id="KW-1185">Reference proteome</keyword>